<name>A0AAD9MU47_9ANNE</name>
<evidence type="ECO:0000256" key="2">
    <source>
        <dbReference type="ARBA" id="ARBA00010298"/>
    </source>
</evidence>
<dbReference type="Proteomes" id="UP001208570">
    <property type="component" value="Unassembled WGS sequence"/>
</dbReference>
<comment type="subcellular location">
    <subcellularLocation>
        <location evidence="1">Golgi apparatus</location>
    </subcellularLocation>
</comment>
<dbReference type="Pfam" id="PF01931">
    <property type="entry name" value="NTPase_I-T"/>
    <property type="match status" value="1"/>
</dbReference>
<evidence type="ECO:0000313" key="6">
    <source>
        <dbReference type="EMBL" id="KAK2143094.1"/>
    </source>
</evidence>
<dbReference type="GO" id="GO:0034237">
    <property type="term" value="F:protein kinase A regulatory subunit binding"/>
    <property type="evidence" value="ECO:0007669"/>
    <property type="project" value="TreeGrafter"/>
</dbReference>
<evidence type="ECO:0000313" key="7">
    <source>
        <dbReference type="Proteomes" id="UP001208570"/>
    </source>
</evidence>
<feature type="region of interest" description="Disordered" evidence="4">
    <location>
        <begin position="64"/>
        <end position="103"/>
    </location>
</feature>
<evidence type="ECO:0000256" key="1">
    <source>
        <dbReference type="ARBA" id="ARBA00004555"/>
    </source>
</evidence>
<comment type="caution">
    <text evidence="6">The sequence shown here is derived from an EMBL/GenBank/DDBJ whole genome shotgun (WGS) entry which is preliminary data.</text>
</comment>
<dbReference type="GO" id="GO:0005794">
    <property type="term" value="C:Golgi apparatus"/>
    <property type="evidence" value="ECO:0007669"/>
    <property type="project" value="UniProtKB-SubCell"/>
</dbReference>
<sequence>MMQELNSGVREVGGKLEETKIADQLQDAALTDVTQAISQKKEETPPRNTVAPAPQAISPVSLSAPQTISPVSSPAAQVISSPMPNPSQLSTPGGGSLAPPTTGFVPSPGLVATTPVKAFASVTPTTPPTRPTVAYTSSSQSPMMCQLSVPPLIQKVFSSDTGSLVASSSIDLEDTSSTIGPVYPAPSEAKQAGLFGWLPGRNLVNRVVQKTKSSMESVITTLDPGMKDVIYSGGDIDIIVTSSKEVKVGAVRQAFQEVFGRATVSGQDSQPHIAPQPVGYSAGLKGAEERIDNLLRSEAVHEKQTTISIESFIEEILPDR</sequence>
<dbReference type="Gene3D" id="3.90.950.10">
    <property type="match status" value="1"/>
</dbReference>
<evidence type="ECO:0000259" key="5">
    <source>
        <dbReference type="Pfam" id="PF01931"/>
    </source>
</evidence>
<dbReference type="SUPFAM" id="SSF52972">
    <property type="entry name" value="ITPase-like"/>
    <property type="match status" value="1"/>
</dbReference>
<accession>A0AAD9MU47</accession>
<organism evidence="6 7">
    <name type="scientific">Paralvinella palmiformis</name>
    <dbReference type="NCBI Taxonomy" id="53620"/>
    <lineage>
        <taxon>Eukaryota</taxon>
        <taxon>Metazoa</taxon>
        <taxon>Spiralia</taxon>
        <taxon>Lophotrochozoa</taxon>
        <taxon>Annelida</taxon>
        <taxon>Polychaeta</taxon>
        <taxon>Sedentaria</taxon>
        <taxon>Canalipalpata</taxon>
        <taxon>Terebellida</taxon>
        <taxon>Terebelliformia</taxon>
        <taxon>Alvinellidae</taxon>
        <taxon>Paralvinella</taxon>
    </lineage>
</organism>
<evidence type="ECO:0000256" key="4">
    <source>
        <dbReference type="SAM" id="MobiDB-lite"/>
    </source>
</evidence>
<feature type="domain" description="Non-canonical purine NTP phosphatase/PRRC1" evidence="5">
    <location>
        <begin position="242"/>
        <end position="315"/>
    </location>
</feature>
<feature type="compositionally biased region" description="Polar residues" evidence="4">
    <location>
        <begin position="64"/>
        <end position="91"/>
    </location>
</feature>
<keyword evidence="3" id="KW-0333">Golgi apparatus</keyword>
<dbReference type="PANTHER" id="PTHR23276:SF2">
    <property type="entry name" value="PROTEIN PRRC1"/>
    <property type="match status" value="1"/>
</dbReference>
<keyword evidence="7" id="KW-1185">Reference proteome</keyword>
<feature type="region of interest" description="Disordered" evidence="4">
    <location>
        <begin position="36"/>
        <end position="55"/>
    </location>
</feature>
<dbReference type="InterPro" id="IPR026534">
    <property type="entry name" value="PRRC1"/>
</dbReference>
<dbReference type="AlphaFoldDB" id="A0AAD9MU47"/>
<evidence type="ECO:0000256" key="3">
    <source>
        <dbReference type="ARBA" id="ARBA00023034"/>
    </source>
</evidence>
<dbReference type="PANTHER" id="PTHR23276">
    <property type="entry name" value="PROTEIN PRRC1"/>
    <property type="match status" value="1"/>
</dbReference>
<proteinExistence type="inferred from homology"/>
<dbReference type="EMBL" id="JAODUP010000878">
    <property type="protein sequence ID" value="KAK2143094.1"/>
    <property type="molecule type" value="Genomic_DNA"/>
</dbReference>
<gene>
    <name evidence="6" type="ORF">LSH36_878g01028</name>
</gene>
<dbReference type="InterPro" id="IPR029001">
    <property type="entry name" value="ITPase-like_fam"/>
</dbReference>
<reference evidence="6" key="1">
    <citation type="journal article" date="2023" name="Mol. Biol. Evol.">
        <title>Third-Generation Sequencing Reveals the Adaptive Role of the Epigenome in Three Deep-Sea Polychaetes.</title>
        <authorList>
            <person name="Perez M."/>
            <person name="Aroh O."/>
            <person name="Sun Y."/>
            <person name="Lan Y."/>
            <person name="Juniper S.K."/>
            <person name="Young C.R."/>
            <person name="Angers B."/>
            <person name="Qian P.Y."/>
        </authorList>
    </citation>
    <scope>NUCLEOTIDE SEQUENCE</scope>
    <source>
        <strain evidence="6">P08H-3</strain>
    </source>
</reference>
<protein>
    <recommendedName>
        <fullName evidence="5">Non-canonical purine NTP phosphatase/PRRC1 domain-containing protein</fullName>
    </recommendedName>
</protein>
<dbReference type="InterPro" id="IPR026533">
    <property type="entry name" value="NTPase/PRRC1"/>
</dbReference>
<comment type="similarity">
    <text evidence="2">Belongs to the PRRC1 family.</text>
</comment>